<reference evidence="2 3" key="1">
    <citation type="submission" date="2022-05" db="EMBL/GenBank/DDBJ databases">
        <authorList>
            <consortium name="Genoscope - CEA"/>
            <person name="William W."/>
        </authorList>
    </citation>
    <scope>NUCLEOTIDE SEQUENCE [LARGE SCALE GENOMIC DNA]</scope>
</reference>
<feature type="compositionally biased region" description="Basic and acidic residues" evidence="1">
    <location>
        <begin position="194"/>
        <end position="206"/>
    </location>
</feature>
<keyword evidence="3" id="KW-1185">Reference proteome</keyword>
<dbReference type="Proteomes" id="UP001159427">
    <property type="component" value="Unassembled WGS sequence"/>
</dbReference>
<protein>
    <submittedName>
        <fullName evidence="2">Uncharacterized protein</fullName>
    </submittedName>
</protein>
<comment type="caution">
    <text evidence="2">The sequence shown here is derived from an EMBL/GenBank/DDBJ whole genome shotgun (WGS) entry which is preliminary data.</text>
</comment>
<evidence type="ECO:0000313" key="2">
    <source>
        <dbReference type="EMBL" id="CAH3188939.1"/>
    </source>
</evidence>
<evidence type="ECO:0000256" key="1">
    <source>
        <dbReference type="SAM" id="MobiDB-lite"/>
    </source>
</evidence>
<organism evidence="2 3">
    <name type="scientific">Porites evermanni</name>
    <dbReference type="NCBI Taxonomy" id="104178"/>
    <lineage>
        <taxon>Eukaryota</taxon>
        <taxon>Metazoa</taxon>
        <taxon>Cnidaria</taxon>
        <taxon>Anthozoa</taxon>
        <taxon>Hexacorallia</taxon>
        <taxon>Scleractinia</taxon>
        <taxon>Fungiina</taxon>
        <taxon>Poritidae</taxon>
        <taxon>Porites</taxon>
    </lineage>
</organism>
<name>A0ABN8SD89_9CNID</name>
<feature type="region of interest" description="Disordered" evidence="1">
    <location>
        <begin position="118"/>
        <end position="206"/>
    </location>
</feature>
<evidence type="ECO:0000313" key="3">
    <source>
        <dbReference type="Proteomes" id="UP001159427"/>
    </source>
</evidence>
<sequence>MHVPCQDNEQPMNCEEPVGARCATVKLEPTWTSTFLREQQEADFDLKVIIGWKEAGKEKPLWEDVSPQSCAVKTLWSQWDRLLSKNRVFCRKWESDGGDQIIDQVVLPEGLRQAALEAHHSHTTASHRDRLKPYLGPPLERWIPKRQTRLSSAREEGRQTSVVDSNCVDDGQSAPVNSRERELQNADFLEDDNGDKPEDVRKPEPRAKWTTSVAHDLNQAGVGCQTAESTVQGLPGIDSSVCGRPSRQRKPPSRFGTWVTD</sequence>
<proteinExistence type="predicted"/>
<feature type="region of interest" description="Disordered" evidence="1">
    <location>
        <begin position="232"/>
        <end position="261"/>
    </location>
</feature>
<accession>A0ABN8SD89</accession>
<gene>
    <name evidence="2" type="ORF">PEVE_00018927</name>
</gene>
<dbReference type="EMBL" id="CALNXI010002561">
    <property type="protein sequence ID" value="CAH3188939.1"/>
    <property type="molecule type" value="Genomic_DNA"/>
</dbReference>